<dbReference type="PANTHER" id="PTHR13696:SF52">
    <property type="entry name" value="PARA FAMILY PROTEIN CT_582"/>
    <property type="match status" value="1"/>
</dbReference>
<feature type="domain" description="AAA" evidence="1">
    <location>
        <begin position="172"/>
        <end position="332"/>
    </location>
</feature>
<gene>
    <name evidence="2" type="ORF">A6769_08030</name>
</gene>
<evidence type="ECO:0000313" key="3">
    <source>
        <dbReference type="Proteomes" id="UP000252085"/>
    </source>
</evidence>
<dbReference type="InterPro" id="IPR050678">
    <property type="entry name" value="DNA_Partitioning_ATPase"/>
</dbReference>
<proteinExistence type="predicted"/>
<comment type="caution">
    <text evidence="2">The sequence shown here is derived from an EMBL/GenBank/DDBJ whole genome shotgun (WGS) entry which is preliminary data.</text>
</comment>
<dbReference type="InterPro" id="IPR027417">
    <property type="entry name" value="P-loop_NTPase"/>
</dbReference>
<dbReference type="InterPro" id="IPR025669">
    <property type="entry name" value="AAA_dom"/>
</dbReference>
<dbReference type="EMBL" id="LXQE01000107">
    <property type="protein sequence ID" value="RCJ38978.1"/>
    <property type="molecule type" value="Genomic_DNA"/>
</dbReference>
<dbReference type="Proteomes" id="UP000252085">
    <property type="component" value="Unassembled WGS sequence"/>
</dbReference>
<dbReference type="Gene3D" id="3.40.50.300">
    <property type="entry name" value="P-loop containing nucleotide triphosphate hydrolases"/>
    <property type="match status" value="1"/>
</dbReference>
<evidence type="ECO:0000259" key="1">
    <source>
        <dbReference type="Pfam" id="PF13614"/>
    </source>
</evidence>
<dbReference type="SUPFAM" id="SSF52540">
    <property type="entry name" value="P-loop containing nucleoside triphosphate hydrolases"/>
    <property type="match status" value="1"/>
</dbReference>
<dbReference type="PANTHER" id="PTHR13696">
    <property type="entry name" value="P-LOOP CONTAINING NUCLEOSIDE TRIPHOSPHATE HYDROLASE"/>
    <property type="match status" value="1"/>
</dbReference>
<organism evidence="2 3">
    <name type="scientific">Nostoc punctiforme NIES-2108</name>
    <dbReference type="NCBI Taxonomy" id="1356359"/>
    <lineage>
        <taxon>Bacteria</taxon>
        <taxon>Bacillati</taxon>
        <taxon>Cyanobacteriota</taxon>
        <taxon>Cyanophyceae</taxon>
        <taxon>Nostocales</taxon>
        <taxon>Nostocaceae</taxon>
        <taxon>Nostoc</taxon>
    </lineage>
</organism>
<name>A0A367RR28_NOSPU</name>
<dbReference type="CDD" id="cd02042">
    <property type="entry name" value="ParAB_family"/>
    <property type="match status" value="1"/>
</dbReference>
<dbReference type="AlphaFoldDB" id="A0A367RR28"/>
<sequence>MLLTHWNQILDNILPDESSETLISEIFVRPLINALGFNDKERFPQFPTAHGTVDFAVRKNTDGDIFLFSKSNPYLLIEVKARATGTGARFNLSEGTPQYINTREQIKKYLLDSKCNTSQWGIITDSVYIQLFRRHGKVIFPATPNSLIKKESINTIVSDVKHLIDNPPKALTVCVYNNKGGVGKTITTVNLAATLAQQGKQVLVIDFDPQQGDLTKSLGLEVRKISLYDCLSDRKLNVHDTIQAFKVKFKSGQLFQFDVISADPKLVDFTEQDLATRIEKGAARLKDTLKPLVYEYDYIFIDCPTNWMFFSQSSLYACDVVLIPTKHNNLASLNNAAKVIKELVPKVKAARQDGGPIALPIFFNGENITPPQLKIANQEIEAIITRESEASNFNLRPYFYPNNHTKIFSLPSYAIIASGAFARIPAAFTHCIATNYYLDLAKEYFIA</sequence>
<reference evidence="2 3" key="1">
    <citation type="submission" date="2016-04" db="EMBL/GenBank/DDBJ databases">
        <authorList>
            <person name="Evans L.H."/>
            <person name="Alamgir A."/>
            <person name="Owens N."/>
            <person name="Weber N.D."/>
            <person name="Virtaneva K."/>
            <person name="Barbian K."/>
            <person name="Babar A."/>
            <person name="Rosenke K."/>
        </authorList>
    </citation>
    <scope>NUCLEOTIDE SEQUENCE [LARGE SCALE GENOMIC DNA]</scope>
    <source>
        <strain evidence="2">NIES-2108</strain>
    </source>
</reference>
<evidence type="ECO:0000313" key="2">
    <source>
        <dbReference type="EMBL" id="RCJ38978.1"/>
    </source>
</evidence>
<protein>
    <submittedName>
        <fullName evidence="2">Cobyrinic acid a,c-diamide synthase</fullName>
    </submittedName>
</protein>
<dbReference type="Pfam" id="PF13614">
    <property type="entry name" value="AAA_31"/>
    <property type="match status" value="1"/>
</dbReference>
<accession>A0A367RR28</accession>